<evidence type="ECO:0000313" key="1">
    <source>
        <dbReference type="EMBL" id="MPD03474.1"/>
    </source>
</evidence>
<name>A0A5B7KA01_PORTR</name>
<protein>
    <submittedName>
        <fullName evidence="1">Uncharacterized protein</fullName>
    </submittedName>
</protein>
<sequence>MKEVKNKVSVLESWVRDLGEQNAVLVATVEELEREAAERVALLEDRLTKMAATTRQSCVSLRDHQIQVRLG</sequence>
<comment type="caution">
    <text evidence="1">The sequence shown here is derived from an EMBL/GenBank/DDBJ whole genome shotgun (WGS) entry which is preliminary data.</text>
</comment>
<dbReference type="AlphaFoldDB" id="A0A5B7KA01"/>
<accession>A0A5B7KA01</accession>
<reference evidence="1 2" key="1">
    <citation type="submission" date="2019-05" db="EMBL/GenBank/DDBJ databases">
        <title>Another draft genome of Portunus trituberculatus and its Hox gene families provides insights of decapod evolution.</title>
        <authorList>
            <person name="Jeong J.-H."/>
            <person name="Song I."/>
            <person name="Kim S."/>
            <person name="Choi T."/>
            <person name="Kim D."/>
            <person name="Ryu S."/>
            <person name="Kim W."/>
        </authorList>
    </citation>
    <scope>NUCLEOTIDE SEQUENCE [LARGE SCALE GENOMIC DNA]</scope>
    <source>
        <tissue evidence="1">Muscle</tissue>
    </source>
</reference>
<evidence type="ECO:0000313" key="2">
    <source>
        <dbReference type="Proteomes" id="UP000324222"/>
    </source>
</evidence>
<proteinExistence type="predicted"/>
<organism evidence="1 2">
    <name type="scientific">Portunus trituberculatus</name>
    <name type="common">Swimming crab</name>
    <name type="synonym">Neptunus trituberculatus</name>
    <dbReference type="NCBI Taxonomy" id="210409"/>
    <lineage>
        <taxon>Eukaryota</taxon>
        <taxon>Metazoa</taxon>
        <taxon>Ecdysozoa</taxon>
        <taxon>Arthropoda</taxon>
        <taxon>Crustacea</taxon>
        <taxon>Multicrustacea</taxon>
        <taxon>Malacostraca</taxon>
        <taxon>Eumalacostraca</taxon>
        <taxon>Eucarida</taxon>
        <taxon>Decapoda</taxon>
        <taxon>Pleocyemata</taxon>
        <taxon>Brachyura</taxon>
        <taxon>Eubrachyura</taxon>
        <taxon>Portunoidea</taxon>
        <taxon>Portunidae</taxon>
        <taxon>Portuninae</taxon>
        <taxon>Portunus</taxon>
    </lineage>
</organism>
<dbReference type="EMBL" id="VSRR010136259">
    <property type="protein sequence ID" value="MPD03474.1"/>
    <property type="molecule type" value="Genomic_DNA"/>
</dbReference>
<dbReference type="Proteomes" id="UP000324222">
    <property type="component" value="Unassembled WGS sequence"/>
</dbReference>
<keyword evidence="2" id="KW-1185">Reference proteome</keyword>
<gene>
    <name evidence="1" type="ORF">E2C01_099114</name>
</gene>